<dbReference type="Pfam" id="PF00717">
    <property type="entry name" value="Peptidase_S24"/>
    <property type="match status" value="1"/>
</dbReference>
<evidence type="ECO:0000259" key="4">
    <source>
        <dbReference type="Pfam" id="PF00717"/>
    </source>
</evidence>
<keyword evidence="1" id="KW-0805">Transcription regulation</keyword>
<keyword evidence="6" id="KW-1185">Reference proteome</keyword>
<dbReference type="Gene3D" id="2.10.109.10">
    <property type="entry name" value="Umud Fragment, subunit A"/>
    <property type="match status" value="1"/>
</dbReference>
<dbReference type="PANTHER" id="PTHR40661">
    <property type="match status" value="1"/>
</dbReference>
<dbReference type="AlphaFoldDB" id="A0A6N8IGH0"/>
<reference evidence="5 6" key="1">
    <citation type="submission" date="2019-11" db="EMBL/GenBank/DDBJ databases">
        <title>Whole genome shotgun sequencing (WGS) data from Adlercreutzia equolifaciens ResAG-91, Eggerthella lenta MRI-F36, MRI-F37, MRI-F40, ResAG-49, ResAG-88, ResAG-121, ResAG-145, and Gordonibacter sp. ResAG-5, ResAG-26, ResAG-43, ResAG-50, ResAG-59.</title>
        <authorList>
            <person name="Stoll D.A."/>
            <person name="Danylec N."/>
            <person name="Franz C.M.A.P."/>
            <person name="Huch M."/>
        </authorList>
    </citation>
    <scope>NUCLEOTIDE SEQUENCE [LARGE SCALE GENOMIC DNA]</scope>
    <source>
        <strain evidence="5 6">ResAG-59</strain>
    </source>
</reference>
<feature type="domain" description="Peptidase S24/S26A/S26B/S26C" evidence="4">
    <location>
        <begin position="82"/>
        <end position="204"/>
    </location>
</feature>
<gene>
    <name evidence="5" type="ORF">GO738_06515</name>
</gene>
<dbReference type="CDD" id="cd06529">
    <property type="entry name" value="S24_LexA-like"/>
    <property type="match status" value="1"/>
</dbReference>
<organism evidence="5 6">
    <name type="scientific">Gordonibacter urolithinfaciens</name>
    <dbReference type="NCBI Taxonomy" id="1335613"/>
    <lineage>
        <taxon>Bacteria</taxon>
        <taxon>Bacillati</taxon>
        <taxon>Actinomycetota</taxon>
        <taxon>Coriobacteriia</taxon>
        <taxon>Eggerthellales</taxon>
        <taxon>Eggerthellaceae</taxon>
        <taxon>Gordonibacter</taxon>
    </lineage>
</organism>
<dbReference type="Proteomes" id="UP000468327">
    <property type="component" value="Unassembled WGS sequence"/>
</dbReference>
<dbReference type="GO" id="GO:0003677">
    <property type="term" value="F:DNA binding"/>
    <property type="evidence" value="ECO:0007669"/>
    <property type="project" value="UniProtKB-KW"/>
</dbReference>
<dbReference type="InterPro" id="IPR039418">
    <property type="entry name" value="LexA-like"/>
</dbReference>
<protein>
    <recommendedName>
        <fullName evidence="4">Peptidase S24/S26A/S26B/S26C domain-containing protein</fullName>
    </recommendedName>
</protein>
<dbReference type="SUPFAM" id="SSF47413">
    <property type="entry name" value="lambda repressor-like DNA-binding domains"/>
    <property type="match status" value="1"/>
</dbReference>
<evidence type="ECO:0000313" key="6">
    <source>
        <dbReference type="Proteomes" id="UP000468327"/>
    </source>
</evidence>
<keyword evidence="3" id="KW-0804">Transcription</keyword>
<keyword evidence="2" id="KW-0238">DNA-binding</keyword>
<evidence type="ECO:0000256" key="3">
    <source>
        <dbReference type="ARBA" id="ARBA00023163"/>
    </source>
</evidence>
<evidence type="ECO:0000256" key="2">
    <source>
        <dbReference type="ARBA" id="ARBA00023125"/>
    </source>
</evidence>
<sequence length="214" mass="23594">MGKLENELKSIIDFRYGSIPKFAKEVGMSPHTIYTVLRNGISGGSISTVLPILAKLGIDSNWIIKNKLIEVGGDGSDYVDIPLYGSIAAGTPIEMMEVENTHPVPTKVHEMHPDSFLLKVEGNSMNRILPNGCYALIDPCSDVKKDGEPYAVCVNGYDATIKRVKKLANGFQLVPDSTDPTYPVQTYNYNEPGTETITVIGRVVYYVLPFDWSF</sequence>
<name>A0A6N8IGH0_9ACTN</name>
<comment type="caution">
    <text evidence="5">The sequence shown here is derived from an EMBL/GenBank/DDBJ whole genome shotgun (WGS) entry which is preliminary data.</text>
</comment>
<dbReference type="PANTHER" id="PTHR40661:SF3">
    <property type="entry name" value="FELS-1 PROPHAGE TRANSCRIPTIONAL REGULATOR"/>
    <property type="match status" value="1"/>
</dbReference>
<dbReference type="InterPro" id="IPR036286">
    <property type="entry name" value="LexA/Signal_pep-like_sf"/>
</dbReference>
<accession>A0A6N8IGH0</accession>
<proteinExistence type="predicted"/>
<dbReference type="EMBL" id="WPOC01000008">
    <property type="protein sequence ID" value="MVN15009.1"/>
    <property type="molecule type" value="Genomic_DNA"/>
</dbReference>
<dbReference type="SUPFAM" id="SSF51306">
    <property type="entry name" value="LexA/Signal peptidase"/>
    <property type="match status" value="1"/>
</dbReference>
<evidence type="ECO:0000313" key="5">
    <source>
        <dbReference type="EMBL" id="MVN15009.1"/>
    </source>
</evidence>
<dbReference type="InterPro" id="IPR010982">
    <property type="entry name" value="Lambda_DNA-bd_dom_sf"/>
</dbReference>
<dbReference type="InterPro" id="IPR015927">
    <property type="entry name" value="Peptidase_S24_S26A/B/C"/>
</dbReference>
<evidence type="ECO:0000256" key="1">
    <source>
        <dbReference type="ARBA" id="ARBA00023015"/>
    </source>
</evidence>